<evidence type="ECO:0000313" key="2">
    <source>
        <dbReference type="EMBL" id="CAI0448123.1"/>
    </source>
</evidence>
<feature type="non-terminal residue" evidence="2">
    <location>
        <position position="1"/>
    </location>
</feature>
<dbReference type="PANTHER" id="PTHR46951:SF2">
    <property type="entry name" value="BED-TYPE DOMAIN-CONTAINING PROTEIN"/>
    <property type="match status" value="1"/>
</dbReference>
<comment type="caution">
    <text evidence="2">The sequence shown here is derived from an EMBL/GenBank/DDBJ whole genome shotgun (WGS) entry which is preliminary data.</text>
</comment>
<proteinExistence type="predicted"/>
<accession>A0AAV0MRF1</accession>
<sequence length="395" mass="43512">NASSQPSVTSSVVGATGSRTKEDPAWGYAEEIRTEDGKTWIKCKLYGHLIKGSGIHRVKKNLAGERGNVAACKAVTHDVRARFKALLASSGKRKPAEKDNDVASGEQDSTSVVRQVTSAPSQPNFFAPRTTPGAQPGIRSALAGRDAKKNADLIVAKWFYHAKLPFNAAHSEFYQMSYDAVAAIGPGYKIVRPGATRFATSFICLRSIYEHRSLLEQLVTSNFFASHKLGKSAEGKHIKSIVLDNNFWQECLVMVKLTIPIVKLLRIVDSDEQPSLGYVHDGMIRIKKTIKNTFLGNGAGADVYMRLIDARWEKHLQRNIYGVAYFLNPVFQYTEEGRAERGVQGCLIDFLETDGLCSDVNEAIQEIRLYRDRLGSFGKKSAIACATTLPPGNQL</sequence>
<evidence type="ECO:0000313" key="3">
    <source>
        <dbReference type="Proteomes" id="UP001154282"/>
    </source>
</evidence>
<keyword evidence="3" id="KW-1185">Reference proteome</keyword>
<dbReference type="PANTHER" id="PTHR46951">
    <property type="entry name" value="BED-TYPE DOMAIN-CONTAINING PROTEIN"/>
    <property type="match status" value="1"/>
</dbReference>
<protein>
    <submittedName>
        <fullName evidence="2">Uncharacterized protein</fullName>
    </submittedName>
</protein>
<name>A0AAV0MRF1_9ROSI</name>
<evidence type="ECO:0000256" key="1">
    <source>
        <dbReference type="SAM" id="MobiDB-lite"/>
    </source>
</evidence>
<dbReference type="SUPFAM" id="SSF53098">
    <property type="entry name" value="Ribonuclease H-like"/>
    <property type="match status" value="1"/>
</dbReference>
<dbReference type="Proteomes" id="UP001154282">
    <property type="component" value="Unassembled WGS sequence"/>
</dbReference>
<gene>
    <name evidence="2" type="ORF">LITE_LOCUS29666</name>
</gene>
<reference evidence="2" key="1">
    <citation type="submission" date="2022-08" db="EMBL/GenBank/DDBJ databases">
        <authorList>
            <person name="Gutierrez-Valencia J."/>
        </authorList>
    </citation>
    <scope>NUCLEOTIDE SEQUENCE</scope>
</reference>
<feature type="region of interest" description="Disordered" evidence="1">
    <location>
        <begin position="90"/>
        <end position="112"/>
    </location>
</feature>
<feature type="compositionally biased region" description="Low complexity" evidence="1">
    <location>
        <begin position="7"/>
        <end position="18"/>
    </location>
</feature>
<dbReference type="AlphaFoldDB" id="A0AAV0MRF1"/>
<dbReference type="EMBL" id="CAMGYJ010000007">
    <property type="protein sequence ID" value="CAI0448123.1"/>
    <property type="molecule type" value="Genomic_DNA"/>
</dbReference>
<feature type="region of interest" description="Disordered" evidence="1">
    <location>
        <begin position="1"/>
        <end position="23"/>
    </location>
</feature>
<dbReference type="InterPro" id="IPR012337">
    <property type="entry name" value="RNaseH-like_sf"/>
</dbReference>
<organism evidence="2 3">
    <name type="scientific">Linum tenue</name>
    <dbReference type="NCBI Taxonomy" id="586396"/>
    <lineage>
        <taxon>Eukaryota</taxon>
        <taxon>Viridiplantae</taxon>
        <taxon>Streptophyta</taxon>
        <taxon>Embryophyta</taxon>
        <taxon>Tracheophyta</taxon>
        <taxon>Spermatophyta</taxon>
        <taxon>Magnoliopsida</taxon>
        <taxon>eudicotyledons</taxon>
        <taxon>Gunneridae</taxon>
        <taxon>Pentapetalae</taxon>
        <taxon>rosids</taxon>
        <taxon>fabids</taxon>
        <taxon>Malpighiales</taxon>
        <taxon>Linaceae</taxon>
        <taxon>Linum</taxon>
    </lineage>
</organism>